<keyword evidence="2" id="KW-1185">Reference proteome</keyword>
<evidence type="ECO:0000313" key="1">
    <source>
        <dbReference type="EnsemblPlants" id="AVESA.00010b.r2.3DG0569070.1.CDS"/>
    </source>
</evidence>
<accession>A0ACD5W780</accession>
<proteinExistence type="predicted"/>
<dbReference type="EnsemblPlants" id="AVESA.00010b.r2.3DG0569070.1">
    <property type="protein sequence ID" value="AVESA.00010b.r2.3DG0569070.1.CDS"/>
    <property type="gene ID" value="AVESA.00010b.r2.3DG0569070"/>
</dbReference>
<sequence length="108" mass="11600">MDTTGATAAAAGGGGGSGISEEEQQARLSAMIEKLQSRDALRMYSWLSQRCFSDCVSTFYRNSLGKGEGACVRACVRKYLLVTSAFNARFAQLADPYAAVPDDDEDDE</sequence>
<name>A0ACD5W780_AVESA</name>
<protein>
    <submittedName>
        <fullName evidence="1">Uncharacterized protein</fullName>
    </submittedName>
</protein>
<reference evidence="1" key="1">
    <citation type="submission" date="2021-05" db="EMBL/GenBank/DDBJ databases">
        <authorList>
            <person name="Scholz U."/>
            <person name="Mascher M."/>
            <person name="Fiebig A."/>
        </authorList>
    </citation>
    <scope>NUCLEOTIDE SEQUENCE [LARGE SCALE GENOMIC DNA]</scope>
</reference>
<reference evidence="1" key="2">
    <citation type="submission" date="2025-09" db="UniProtKB">
        <authorList>
            <consortium name="EnsemblPlants"/>
        </authorList>
    </citation>
    <scope>IDENTIFICATION</scope>
</reference>
<evidence type="ECO:0000313" key="2">
    <source>
        <dbReference type="Proteomes" id="UP001732700"/>
    </source>
</evidence>
<organism evidence="1 2">
    <name type="scientific">Avena sativa</name>
    <name type="common">Oat</name>
    <dbReference type="NCBI Taxonomy" id="4498"/>
    <lineage>
        <taxon>Eukaryota</taxon>
        <taxon>Viridiplantae</taxon>
        <taxon>Streptophyta</taxon>
        <taxon>Embryophyta</taxon>
        <taxon>Tracheophyta</taxon>
        <taxon>Spermatophyta</taxon>
        <taxon>Magnoliopsida</taxon>
        <taxon>Liliopsida</taxon>
        <taxon>Poales</taxon>
        <taxon>Poaceae</taxon>
        <taxon>BOP clade</taxon>
        <taxon>Pooideae</taxon>
        <taxon>Poodae</taxon>
        <taxon>Poeae</taxon>
        <taxon>Poeae Chloroplast Group 1 (Aveneae type)</taxon>
        <taxon>Aveninae</taxon>
        <taxon>Avena</taxon>
    </lineage>
</organism>
<dbReference type="Proteomes" id="UP001732700">
    <property type="component" value="Chromosome 3D"/>
</dbReference>